<dbReference type="AlphaFoldDB" id="A0AAW1TR93"/>
<evidence type="ECO:0000313" key="2">
    <source>
        <dbReference type="EMBL" id="KAK9870948.1"/>
    </source>
</evidence>
<comment type="caution">
    <text evidence="2">The sequence shown here is derived from an EMBL/GenBank/DDBJ whole genome shotgun (WGS) entry which is preliminary data.</text>
</comment>
<feature type="region of interest" description="Disordered" evidence="1">
    <location>
        <begin position="107"/>
        <end position="140"/>
    </location>
</feature>
<dbReference type="Proteomes" id="UP001431783">
    <property type="component" value="Unassembled WGS sequence"/>
</dbReference>
<sequence>MYPGIERRARAFLKGRYVLRTPRAIIFELFTWISSSPSRTSEAIVSKTQSTTFPAYCDIVAETRISFGKFIFKFVMTSTGDMFLNGGGRTQSIYQQPSTGEKHVLFYPTSPAPSATSDEKRSWTQGSSGQNVQVSPVVEK</sequence>
<evidence type="ECO:0000313" key="3">
    <source>
        <dbReference type="Proteomes" id="UP001431783"/>
    </source>
</evidence>
<keyword evidence="3" id="KW-1185">Reference proteome</keyword>
<name>A0AAW1TR93_9CUCU</name>
<protein>
    <submittedName>
        <fullName evidence="2">Uncharacterized protein</fullName>
    </submittedName>
</protein>
<proteinExistence type="predicted"/>
<accession>A0AAW1TR93</accession>
<gene>
    <name evidence="2" type="ORF">WA026_009908</name>
</gene>
<dbReference type="EMBL" id="JARQZJ010000004">
    <property type="protein sequence ID" value="KAK9870948.1"/>
    <property type="molecule type" value="Genomic_DNA"/>
</dbReference>
<feature type="compositionally biased region" description="Polar residues" evidence="1">
    <location>
        <begin position="123"/>
        <end position="134"/>
    </location>
</feature>
<organism evidence="2 3">
    <name type="scientific">Henosepilachna vigintioctopunctata</name>
    <dbReference type="NCBI Taxonomy" id="420089"/>
    <lineage>
        <taxon>Eukaryota</taxon>
        <taxon>Metazoa</taxon>
        <taxon>Ecdysozoa</taxon>
        <taxon>Arthropoda</taxon>
        <taxon>Hexapoda</taxon>
        <taxon>Insecta</taxon>
        <taxon>Pterygota</taxon>
        <taxon>Neoptera</taxon>
        <taxon>Endopterygota</taxon>
        <taxon>Coleoptera</taxon>
        <taxon>Polyphaga</taxon>
        <taxon>Cucujiformia</taxon>
        <taxon>Coccinelloidea</taxon>
        <taxon>Coccinellidae</taxon>
        <taxon>Epilachninae</taxon>
        <taxon>Epilachnini</taxon>
        <taxon>Henosepilachna</taxon>
    </lineage>
</organism>
<evidence type="ECO:0000256" key="1">
    <source>
        <dbReference type="SAM" id="MobiDB-lite"/>
    </source>
</evidence>
<reference evidence="2 3" key="1">
    <citation type="submission" date="2023-03" db="EMBL/GenBank/DDBJ databases">
        <title>Genome insight into feeding habits of ladybird beetles.</title>
        <authorList>
            <person name="Li H.-S."/>
            <person name="Huang Y.-H."/>
            <person name="Pang H."/>
        </authorList>
    </citation>
    <scope>NUCLEOTIDE SEQUENCE [LARGE SCALE GENOMIC DNA]</scope>
    <source>
        <strain evidence="2">SYSU_2023b</strain>
        <tissue evidence="2">Whole body</tissue>
    </source>
</reference>